<feature type="transmembrane region" description="Helical" evidence="1">
    <location>
        <begin position="109"/>
        <end position="133"/>
    </location>
</feature>
<sequence length="270" mass="30875">MADFFILAHLATNFMSSVGVCRQFCLGATYTPCGTVKPIADEFHYEIGRCTLRWPGRIIYWNAWFLVVLGIPTATVIGNVYAYRMDTVSDFRRDFANISCNLNPNLGHFYAFFPVLFFLLFAQSVCVIIGAKLRYASPSSCVLLPQLTYLTARFWITLKLAFTHWFIWIPAFTAVFYASVAAWHVFTIFSTLQAIYIAVNFTFSRPVLDLLHQWHEDKLDELKAEHAILCRQAIKSFANLNDHALVMRHQDDNTASQFVRIEGEVKSSVL</sequence>
<keyword evidence="1" id="KW-0472">Membrane</keyword>
<keyword evidence="3" id="KW-1185">Reference proteome</keyword>
<dbReference type="Proteomes" id="UP000008909">
    <property type="component" value="Unassembled WGS sequence"/>
</dbReference>
<proteinExistence type="predicted"/>
<evidence type="ECO:0000313" key="3">
    <source>
        <dbReference type="Proteomes" id="UP000008909"/>
    </source>
</evidence>
<feature type="transmembrane region" description="Helical" evidence="1">
    <location>
        <begin position="59"/>
        <end position="83"/>
    </location>
</feature>
<keyword evidence="1" id="KW-1133">Transmembrane helix</keyword>
<protein>
    <submittedName>
        <fullName evidence="2">Uncharacterized protein</fullName>
    </submittedName>
</protein>
<accession>H2KQ03</accession>
<feature type="transmembrane region" description="Helical" evidence="1">
    <location>
        <begin position="154"/>
        <end position="177"/>
    </location>
</feature>
<feature type="transmembrane region" description="Helical" evidence="1">
    <location>
        <begin position="183"/>
        <end position="203"/>
    </location>
</feature>
<dbReference type="AlphaFoldDB" id="H2KQ03"/>
<gene>
    <name evidence="2" type="ORF">CLF_102931</name>
</gene>
<reference key="2">
    <citation type="submission" date="2011-10" db="EMBL/GenBank/DDBJ databases">
        <title>The genome and transcriptome sequence of Clonorchis sinensis provide insights into the carcinogenic liver fluke.</title>
        <authorList>
            <person name="Wang X."/>
            <person name="Huang Y."/>
            <person name="Chen W."/>
            <person name="Liu H."/>
            <person name="Guo L."/>
            <person name="Chen Y."/>
            <person name="Luo F."/>
            <person name="Zhou W."/>
            <person name="Sun J."/>
            <person name="Mao Q."/>
            <person name="Liang P."/>
            <person name="Zhou C."/>
            <person name="Tian Y."/>
            <person name="Men J."/>
            <person name="Lv X."/>
            <person name="Huang L."/>
            <person name="Zhou J."/>
            <person name="Hu Y."/>
            <person name="Li R."/>
            <person name="Zhang F."/>
            <person name="Lei H."/>
            <person name="Li X."/>
            <person name="Hu X."/>
            <person name="Liang C."/>
            <person name="Xu J."/>
            <person name="Wu Z."/>
            <person name="Yu X."/>
        </authorList>
    </citation>
    <scope>NUCLEOTIDE SEQUENCE</scope>
    <source>
        <strain>Henan</strain>
    </source>
</reference>
<evidence type="ECO:0000313" key="2">
    <source>
        <dbReference type="EMBL" id="GAA35357.2"/>
    </source>
</evidence>
<evidence type="ECO:0000256" key="1">
    <source>
        <dbReference type="SAM" id="Phobius"/>
    </source>
</evidence>
<dbReference type="EMBL" id="DF142953">
    <property type="protein sequence ID" value="GAA35357.2"/>
    <property type="molecule type" value="Genomic_DNA"/>
</dbReference>
<reference evidence="2" key="1">
    <citation type="journal article" date="2011" name="Genome Biol.">
        <title>The draft genome of the carcinogenic human liver fluke Clonorchis sinensis.</title>
        <authorList>
            <person name="Wang X."/>
            <person name="Chen W."/>
            <person name="Huang Y."/>
            <person name="Sun J."/>
            <person name="Men J."/>
            <person name="Liu H."/>
            <person name="Luo F."/>
            <person name="Guo L."/>
            <person name="Lv X."/>
            <person name="Deng C."/>
            <person name="Zhou C."/>
            <person name="Fan Y."/>
            <person name="Li X."/>
            <person name="Huang L."/>
            <person name="Hu Y."/>
            <person name="Liang C."/>
            <person name="Hu X."/>
            <person name="Xu J."/>
            <person name="Yu X."/>
        </authorList>
    </citation>
    <scope>NUCLEOTIDE SEQUENCE [LARGE SCALE GENOMIC DNA]</scope>
    <source>
        <strain evidence="2">Henan</strain>
    </source>
</reference>
<organism evidence="2 3">
    <name type="scientific">Clonorchis sinensis</name>
    <name type="common">Chinese liver fluke</name>
    <dbReference type="NCBI Taxonomy" id="79923"/>
    <lineage>
        <taxon>Eukaryota</taxon>
        <taxon>Metazoa</taxon>
        <taxon>Spiralia</taxon>
        <taxon>Lophotrochozoa</taxon>
        <taxon>Platyhelminthes</taxon>
        <taxon>Trematoda</taxon>
        <taxon>Digenea</taxon>
        <taxon>Opisthorchiida</taxon>
        <taxon>Opisthorchiata</taxon>
        <taxon>Opisthorchiidae</taxon>
        <taxon>Clonorchis</taxon>
    </lineage>
</organism>
<name>H2KQ03_CLOSI</name>
<keyword evidence="1" id="KW-0812">Transmembrane</keyword>